<feature type="transmembrane region" description="Helical" evidence="10">
    <location>
        <begin position="398"/>
        <end position="421"/>
    </location>
</feature>
<keyword evidence="8 10" id="KW-1133">Transmembrane helix</keyword>
<accession>J1JZC2</accession>
<evidence type="ECO:0000256" key="4">
    <source>
        <dbReference type="ARBA" id="ARBA00022475"/>
    </source>
</evidence>
<evidence type="ECO:0000256" key="6">
    <source>
        <dbReference type="ARBA" id="ARBA00022692"/>
    </source>
</evidence>
<feature type="transmembrane region" description="Helical" evidence="10">
    <location>
        <begin position="277"/>
        <end position="298"/>
    </location>
</feature>
<comment type="caution">
    <text evidence="12">The sequence shown here is derived from an EMBL/GenBank/DDBJ whole genome shotgun (WGS) entry which is preliminary data.</text>
</comment>
<dbReference type="OrthoDB" id="5297508at2"/>
<dbReference type="Proteomes" id="UP000008952">
    <property type="component" value="Unassembled WGS sequence"/>
</dbReference>
<dbReference type="eggNOG" id="COG1113">
    <property type="taxonomic scope" value="Bacteria"/>
</dbReference>
<evidence type="ECO:0000313" key="13">
    <source>
        <dbReference type="Proteomes" id="UP000008952"/>
    </source>
</evidence>
<dbReference type="PANTHER" id="PTHR43495">
    <property type="entry name" value="GABA PERMEASE"/>
    <property type="match status" value="1"/>
</dbReference>
<reference evidence="12 13" key="1">
    <citation type="submission" date="2012-03" db="EMBL/GenBank/DDBJ databases">
        <title>The Genome Sequence of Bartonella tamiae Th239.</title>
        <authorList>
            <consortium name="The Broad Institute Genome Sequencing Platform"/>
            <consortium name="The Broad Institute Genome Sequencing Center for Infectious Disease"/>
            <person name="Feldgarden M."/>
            <person name="Kirby J."/>
            <person name="Kosoy M."/>
            <person name="Birtles R."/>
            <person name="Probert W.S."/>
            <person name="Chiaraviglio L."/>
            <person name="Young S.K."/>
            <person name="Zeng Q."/>
            <person name="Gargeya S."/>
            <person name="Fitzgerald M."/>
            <person name="Haas B."/>
            <person name="Abouelleil A."/>
            <person name="Alvarado L."/>
            <person name="Arachchi H.M."/>
            <person name="Berlin A."/>
            <person name="Chapman S.B."/>
            <person name="Gearin G."/>
            <person name="Goldberg J."/>
            <person name="Griggs A."/>
            <person name="Gujja S."/>
            <person name="Hansen M."/>
            <person name="Heiman D."/>
            <person name="Howarth C."/>
            <person name="Larimer J."/>
            <person name="Lui A."/>
            <person name="MacDonald P.J.P."/>
            <person name="McCowen C."/>
            <person name="Montmayeur A."/>
            <person name="Murphy C."/>
            <person name="Neiman D."/>
            <person name="Pearson M."/>
            <person name="Priest M."/>
            <person name="Roberts A."/>
            <person name="Saif S."/>
            <person name="Shea T."/>
            <person name="Sisk P."/>
            <person name="Stolte C."/>
            <person name="Sykes S."/>
            <person name="Wortman J."/>
            <person name="Nusbaum C."/>
            <person name="Birren B."/>
        </authorList>
    </citation>
    <scope>NUCLEOTIDE SEQUENCE [LARGE SCALE GENOMIC DNA]</scope>
    <source>
        <strain evidence="12 13">Th239</strain>
    </source>
</reference>
<organism evidence="12 13">
    <name type="scientific">Bartonella tamiae Th239</name>
    <dbReference type="NCBI Taxonomy" id="1094558"/>
    <lineage>
        <taxon>Bacteria</taxon>
        <taxon>Pseudomonadati</taxon>
        <taxon>Pseudomonadota</taxon>
        <taxon>Alphaproteobacteria</taxon>
        <taxon>Hyphomicrobiales</taxon>
        <taxon>Bartonellaceae</taxon>
        <taxon>Bartonella</taxon>
    </lineage>
</organism>
<protein>
    <recommendedName>
        <fullName evidence="11">Amino acid permease/ SLC12A domain-containing protein</fullName>
    </recommendedName>
</protein>
<feature type="transmembrane region" description="Helical" evidence="10">
    <location>
        <begin position="330"/>
        <end position="351"/>
    </location>
</feature>
<evidence type="ECO:0000256" key="2">
    <source>
        <dbReference type="ARBA" id="ARBA00008583"/>
    </source>
</evidence>
<keyword evidence="13" id="KW-1185">Reference proteome</keyword>
<comment type="similarity">
    <text evidence="2">Belongs to the amino acid-polyamine-organocation (APC) superfamily. Amino acid transporter (AAT) (TC 2.A.3.1) family.</text>
</comment>
<feature type="transmembrane region" description="Helical" evidence="10">
    <location>
        <begin position="15"/>
        <end position="36"/>
    </location>
</feature>
<keyword evidence="5" id="KW-0997">Cell inner membrane</keyword>
<dbReference type="GO" id="GO:0006865">
    <property type="term" value="P:amino acid transport"/>
    <property type="evidence" value="ECO:0007669"/>
    <property type="project" value="UniProtKB-KW"/>
</dbReference>
<evidence type="ECO:0000256" key="7">
    <source>
        <dbReference type="ARBA" id="ARBA00022970"/>
    </source>
</evidence>
<gene>
    <name evidence="12" type="ORF">ME5_00858</name>
</gene>
<dbReference type="InterPro" id="IPR004841">
    <property type="entry name" value="AA-permease/SLC12A_dom"/>
</dbReference>
<feature type="transmembrane region" description="Helical" evidence="10">
    <location>
        <begin position="123"/>
        <end position="144"/>
    </location>
</feature>
<dbReference type="PATRIC" id="fig|1094558.3.peg.943"/>
<keyword evidence="3" id="KW-0813">Transport</keyword>
<dbReference type="PANTHER" id="PTHR43495:SF4">
    <property type="entry name" value="AROMATIC AMINO ACID TRANSPORT PROTEIN AROP"/>
    <property type="match status" value="1"/>
</dbReference>
<evidence type="ECO:0000256" key="9">
    <source>
        <dbReference type="ARBA" id="ARBA00023136"/>
    </source>
</evidence>
<evidence type="ECO:0000256" key="10">
    <source>
        <dbReference type="SAM" id="Phobius"/>
    </source>
</evidence>
<name>J1JZC2_9HYPH</name>
<feature type="transmembrane region" description="Helical" evidence="10">
    <location>
        <begin position="357"/>
        <end position="377"/>
    </location>
</feature>
<dbReference type="InterPro" id="IPR004840">
    <property type="entry name" value="Amino_acid_permease_CS"/>
</dbReference>
<evidence type="ECO:0000256" key="5">
    <source>
        <dbReference type="ARBA" id="ARBA00022519"/>
    </source>
</evidence>
<comment type="subcellular location">
    <subcellularLocation>
        <location evidence="1">Cell inner membrane</location>
        <topology evidence="1">Multi-pass membrane protein</topology>
    </subcellularLocation>
</comment>
<dbReference type="AlphaFoldDB" id="J1JZC2"/>
<sequence length="467" mass="51522">MNDPMLKKGLSKRHIFFIALGSAIGTGLFYGSAGAIKLAGPIVLLAYFISGIMAFMVMRALGEMVLHNPLPGSFGRYASNYISPIAGFMTGWTYIFEMALVCLADITAFATYMGFWYPDVSPWIWTLGITLIIAAINLTAVKIFGELEFWLSIIKIIAIIAMIAAGAGIILFGFGSYTHHATGISNLWTNGGWMPNGWFGFIASFSVVVFAFGGIEIIGLTAVEAENADSNIPKAINAIPIRILLFYVMTLAVLMSISPWDKIGLDGSPFVAIFESLGITYAANILNVVVITAAISAINSDLFGSGRMLHGLAEEGHALKHLKYVSKQGIPVLSVLFMFSVLIIGVVLNYFYHEHLFFLIAAMATFATVFVWLLILLSQFCMRMKLSVEEKKILKFPVPFWPIGPVIAILFMVFIVILLGVFEATRAALYVGIIWIVWLTLCYFFIKYGDKDGRWFKKNKSIDTFKN</sequence>
<evidence type="ECO:0000259" key="11">
    <source>
        <dbReference type="Pfam" id="PF00324"/>
    </source>
</evidence>
<proteinExistence type="inferred from homology"/>
<feature type="transmembrane region" description="Helical" evidence="10">
    <location>
        <begin position="42"/>
        <end position="61"/>
    </location>
</feature>
<evidence type="ECO:0000256" key="1">
    <source>
        <dbReference type="ARBA" id="ARBA00004429"/>
    </source>
</evidence>
<feature type="domain" description="Amino acid permease/ SLC12A" evidence="11">
    <location>
        <begin position="14"/>
        <end position="446"/>
    </location>
</feature>
<dbReference type="Pfam" id="PF00324">
    <property type="entry name" value="AA_permease"/>
    <property type="match status" value="1"/>
</dbReference>
<keyword evidence="7" id="KW-0029">Amino-acid transport</keyword>
<feature type="transmembrane region" description="Helical" evidence="10">
    <location>
        <begin position="156"/>
        <end position="178"/>
    </location>
</feature>
<dbReference type="FunFam" id="1.20.1740.10:FF:000001">
    <property type="entry name" value="Amino acid permease"/>
    <property type="match status" value="1"/>
</dbReference>
<keyword evidence="9 10" id="KW-0472">Membrane</keyword>
<keyword evidence="4" id="KW-1003">Cell membrane</keyword>
<evidence type="ECO:0000256" key="3">
    <source>
        <dbReference type="ARBA" id="ARBA00022448"/>
    </source>
</evidence>
<evidence type="ECO:0000256" key="8">
    <source>
        <dbReference type="ARBA" id="ARBA00022989"/>
    </source>
</evidence>
<dbReference type="Gene3D" id="1.20.1740.10">
    <property type="entry name" value="Amino acid/polyamine transporter I"/>
    <property type="match status" value="1"/>
</dbReference>
<feature type="transmembrane region" description="Helical" evidence="10">
    <location>
        <begin position="198"/>
        <end position="223"/>
    </location>
</feature>
<dbReference type="PROSITE" id="PS00218">
    <property type="entry name" value="AMINO_ACID_PERMEASE_1"/>
    <property type="match status" value="1"/>
</dbReference>
<keyword evidence="6 10" id="KW-0812">Transmembrane</keyword>
<feature type="transmembrane region" description="Helical" evidence="10">
    <location>
        <begin position="427"/>
        <end position="446"/>
    </location>
</feature>
<dbReference type="GO" id="GO:0055085">
    <property type="term" value="P:transmembrane transport"/>
    <property type="evidence" value="ECO:0007669"/>
    <property type="project" value="InterPro"/>
</dbReference>
<dbReference type="PIRSF" id="PIRSF006060">
    <property type="entry name" value="AA_transporter"/>
    <property type="match status" value="1"/>
</dbReference>
<dbReference type="HOGENOM" id="CLU_007946_9_3_5"/>
<dbReference type="EMBL" id="AIMB01000007">
    <property type="protein sequence ID" value="EJF90457.1"/>
    <property type="molecule type" value="Genomic_DNA"/>
</dbReference>
<dbReference type="GO" id="GO:0005886">
    <property type="term" value="C:plasma membrane"/>
    <property type="evidence" value="ECO:0007669"/>
    <property type="project" value="UniProtKB-SubCell"/>
</dbReference>
<feature type="transmembrane region" description="Helical" evidence="10">
    <location>
        <begin position="235"/>
        <end position="257"/>
    </location>
</feature>
<evidence type="ECO:0000313" key="12">
    <source>
        <dbReference type="EMBL" id="EJF90457.1"/>
    </source>
</evidence>
<dbReference type="RefSeq" id="WP_008038801.1">
    <property type="nucleotide sequence ID" value="NZ_JH725147.1"/>
</dbReference>